<evidence type="ECO:0000256" key="9">
    <source>
        <dbReference type="PIRSR" id="PIRSR500134-2"/>
    </source>
</evidence>
<evidence type="ECO:0000313" key="12">
    <source>
        <dbReference type="EMBL" id="TET78536.1"/>
    </source>
</evidence>
<dbReference type="Pfam" id="PF00984">
    <property type="entry name" value="UDPG_MGDP_dh"/>
    <property type="match status" value="1"/>
</dbReference>
<dbReference type="PIRSF" id="PIRSF000124">
    <property type="entry name" value="UDPglc_GDPman_dh"/>
    <property type="match status" value="1"/>
</dbReference>
<dbReference type="GO" id="GO:0051287">
    <property type="term" value="F:NAD binding"/>
    <property type="evidence" value="ECO:0007669"/>
    <property type="project" value="InterPro"/>
</dbReference>
<dbReference type="EC" id="1.1.1.22" evidence="3 7"/>
<dbReference type="UniPathway" id="UPA00038">
    <property type="reaction ID" value="UER00491"/>
</dbReference>
<dbReference type="AlphaFoldDB" id="A0A523XGZ2"/>
<dbReference type="SUPFAM" id="SSF51735">
    <property type="entry name" value="NAD(P)-binding Rossmann-fold domains"/>
    <property type="match status" value="1"/>
</dbReference>
<evidence type="ECO:0000256" key="7">
    <source>
        <dbReference type="PIRNR" id="PIRNR000124"/>
    </source>
</evidence>
<dbReference type="SMART" id="SM00984">
    <property type="entry name" value="UDPG_MGDP_dh_C"/>
    <property type="match status" value="1"/>
</dbReference>
<dbReference type="GO" id="GO:0000271">
    <property type="term" value="P:polysaccharide biosynthetic process"/>
    <property type="evidence" value="ECO:0007669"/>
    <property type="project" value="InterPro"/>
</dbReference>
<evidence type="ECO:0000256" key="3">
    <source>
        <dbReference type="ARBA" id="ARBA00012954"/>
    </source>
</evidence>
<name>A0A523XGZ2_UNCT6</name>
<feature type="domain" description="UDP-glucose/GDP-mannose dehydrogenase C-terminal" evidence="11">
    <location>
        <begin position="313"/>
        <end position="414"/>
    </location>
</feature>
<evidence type="ECO:0000256" key="8">
    <source>
        <dbReference type="PIRSR" id="PIRSR500134-1"/>
    </source>
</evidence>
<feature type="binding site" evidence="10">
    <location>
        <position position="327"/>
    </location>
    <ligand>
        <name>NAD(+)</name>
        <dbReference type="ChEBI" id="CHEBI:57540"/>
    </ligand>
</feature>
<proteinExistence type="inferred from homology"/>
<gene>
    <name evidence="12" type="ORF">E3J38_08445</name>
</gene>
<sequence length="429" mass="47601">MNIGVVGSGHVGLVTGACLAELGHTSICDDDDVRKIEMLKNGQMPFYEPGLKEIVDRNVAAGRLEFTTDIAHTIERSRALFIAVGTPPREDGEADLSTVEAVASRIAETMREYKLVVEKSTVPVHTGIQIKRTMEMRRKNDVEFDVASNPEFLREGSAVHDFMNPDRVVIGFETERARRNLLEIYGPLKAPIIETDMQSAEIIKHASNSFLSMKISFINAISIICEMAGADVLKVAEGVGTDKRIGRAFLDAGVGFGGFCFPKDIRAFVRIAEKLGYDFKLLKEVERINEEQKERFVAKVKEVLWNLSGKTIGVLGLAFKPNTDDMRYAPSLDIINGLLSEGAKVKAYDPAAMDAAKKLLNNVEFCKDPYDTAKDADALALVTEWEEFEKLDLEKLKTVMRSPVLIDGRNVFDPETIQKLGFVYKGMGR</sequence>
<dbReference type="EMBL" id="SOIP01000482">
    <property type="protein sequence ID" value="TET78536.1"/>
    <property type="molecule type" value="Genomic_DNA"/>
</dbReference>
<feature type="active site" description="Nucleophile" evidence="8">
    <location>
        <position position="260"/>
    </location>
</feature>
<comment type="catalytic activity">
    <reaction evidence="6 7">
        <text>UDP-alpha-D-glucose + 2 NAD(+) + H2O = UDP-alpha-D-glucuronate + 2 NADH + 3 H(+)</text>
        <dbReference type="Rhea" id="RHEA:23596"/>
        <dbReference type="ChEBI" id="CHEBI:15377"/>
        <dbReference type="ChEBI" id="CHEBI:15378"/>
        <dbReference type="ChEBI" id="CHEBI:57540"/>
        <dbReference type="ChEBI" id="CHEBI:57945"/>
        <dbReference type="ChEBI" id="CHEBI:58052"/>
        <dbReference type="ChEBI" id="CHEBI:58885"/>
        <dbReference type="EC" id="1.1.1.22"/>
    </reaction>
</comment>
<evidence type="ECO:0000256" key="10">
    <source>
        <dbReference type="PIRSR" id="PIRSR500134-3"/>
    </source>
</evidence>
<comment type="caution">
    <text evidence="12">The sequence shown here is derived from an EMBL/GenBank/DDBJ whole genome shotgun (WGS) entry which is preliminary data.</text>
</comment>
<feature type="binding site" evidence="9">
    <location>
        <begin position="152"/>
        <end position="155"/>
    </location>
    <ligand>
        <name>substrate</name>
    </ligand>
</feature>
<dbReference type="InterPro" id="IPR028357">
    <property type="entry name" value="UDPglc_DH_bac"/>
</dbReference>
<dbReference type="InterPro" id="IPR008927">
    <property type="entry name" value="6-PGluconate_DH-like_C_sf"/>
</dbReference>
<evidence type="ECO:0000313" key="13">
    <source>
        <dbReference type="Proteomes" id="UP000315534"/>
    </source>
</evidence>
<reference evidence="12 13" key="1">
    <citation type="submission" date="2019-03" db="EMBL/GenBank/DDBJ databases">
        <title>Metabolic potential of uncultured bacteria and archaea associated with petroleum seepage in deep-sea sediments.</title>
        <authorList>
            <person name="Dong X."/>
            <person name="Hubert C."/>
        </authorList>
    </citation>
    <scope>NUCLEOTIDE SEQUENCE [LARGE SCALE GENOMIC DNA]</scope>
    <source>
        <strain evidence="12">E29_bin36</strain>
    </source>
</reference>
<keyword evidence="4 7" id="KW-0560">Oxidoreductase</keyword>
<comment type="similarity">
    <text evidence="2 7">Belongs to the UDP-glucose/GDP-mannose dehydrogenase family.</text>
</comment>
<dbReference type="InterPro" id="IPR036291">
    <property type="entry name" value="NAD(P)-bd_dom_sf"/>
</dbReference>
<feature type="binding site" evidence="10">
    <location>
        <position position="121"/>
    </location>
    <ligand>
        <name>NAD(+)</name>
        <dbReference type="ChEBI" id="CHEBI:57540"/>
    </ligand>
</feature>
<dbReference type="Gene3D" id="1.20.5.100">
    <property type="entry name" value="Cytochrome c1, transmembrane anchor, C-terminal"/>
    <property type="match status" value="1"/>
</dbReference>
<evidence type="ECO:0000256" key="2">
    <source>
        <dbReference type="ARBA" id="ARBA00006601"/>
    </source>
</evidence>
<dbReference type="GO" id="GO:0003979">
    <property type="term" value="F:UDP-glucose 6-dehydrogenase activity"/>
    <property type="evidence" value="ECO:0007669"/>
    <property type="project" value="UniProtKB-EC"/>
</dbReference>
<keyword evidence="5 7" id="KW-0520">NAD</keyword>
<dbReference type="Pfam" id="PF03721">
    <property type="entry name" value="UDPG_MGDP_dh_N"/>
    <property type="match status" value="1"/>
</dbReference>
<evidence type="ECO:0000259" key="11">
    <source>
        <dbReference type="SMART" id="SM00984"/>
    </source>
</evidence>
<feature type="binding site" evidence="9">
    <location>
        <begin position="249"/>
        <end position="253"/>
    </location>
    <ligand>
        <name>substrate</name>
    </ligand>
</feature>
<feature type="binding site" evidence="9">
    <location>
        <position position="320"/>
    </location>
    <ligand>
        <name>substrate</name>
    </ligand>
</feature>
<dbReference type="InterPro" id="IPR001732">
    <property type="entry name" value="UDP-Glc/GDP-Man_DH_N"/>
</dbReference>
<dbReference type="PANTHER" id="PTHR43750">
    <property type="entry name" value="UDP-GLUCOSE 6-DEHYDROGENASE TUAD"/>
    <property type="match status" value="1"/>
</dbReference>
<feature type="binding site" evidence="10">
    <location>
        <position position="30"/>
    </location>
    <ligand>
        <name>NAD(+)</name>
        <dbReference type="ChEBI" id="CHEBI:57540"/>
    </ligand>
</feature>
<dbReference type="InterPro" id="IPR014027">
    <property type="entry name" value="UDP-Glc/GDP-Man_DH_C"/>
</dbReference>
<dbReference type="Pfam" id="PF03720">
    <property type="entry name" value="UDPG_MGDP_dh_C"/>
    <property type="match status" value="1"/>
</dbReference>
<feature type="binding site" evidence="10">
    <location>
        <position position="263"/>
    </location>
    <ligand>
        <name>NAD(+)</name>
        <dbReference type="ChEBI" id="CHEBI:57540"/>
    </ligand>
</feature>
<dbReference type="PANTHER" id="PTHR43750:SF3">
    <property type="entry name" value="UDP-GLUCOSE 6-DEHYDROGENASE TUAD"/>
    <property type="match status" value="1"/>
</dbReference>
<feature type="binding site" evidence="10">
    <location>
        <position position="86"/>
    </location>
    <ligand>
        <name>NAD(+)</name>
        <dbReference type="ChEBI" id="CHEBI:57540"/>
    </ligand>
</feature>
<protein>
    <recommendedName>
        <fullName evidence="3 7">UDP-glucose 6-dehydrogenase</fullName>
        <ecNumber evidence="3 7">1.1.1.22</ecNumber>
    </recommendedName>
</protein>
<feature type="binding site" evidence="10">
    <location>
        <position position="35"/>
    </location>
    <ligand>
        <name>NAD(+)</name>
        <dbReference type="ChEBI" id="CHEBI:57540"/>
    </ligand>
</feature>
<organism evidence="12 13">
    <name type="scientific">candidate division TA06 bacterium</name>
    <dbReference type="NCBI Taxonomy" id="2250710"/>
    <lineage>
        <taxon>Bacteria</taxon>
        <taxon>Bacteria division TA06</taxon>
    </lineage>
</organism>
<evidence type="ECO:0000256" key="5">
    <source>
        <dbReference type="ARBA" id="ARBA00023027"/>
    </source>
</evidence>
<dbReference type="InterPro" id="IPR017476">
    <property type="entry name" value="UDP-Glc/GDP-Man"/>
</dbReference>
<comment type="pathway">
    <text evidence="1">Nucleotide-sugar biosynthesis; UDP-alpha-D-glucuronate biosynthesis; UDP-alpha-D-glucuronate from UDP-alpha-D-glucose: step 1/1.</text>
</comment>
<feature type="binding site" evidence="9">
    <location>
        <position position="257"/>
    </location>
    <ligand>
        <name>substrate</name>
    </ligand>
</feature>
<dbReference type="InterPro" id="IPR036220">
    <property type="entry name" value="UDP-Glc/GDP-Man_DH_C_sf"/>
</dbReference>
<accession>A0A523XGZ2</accession>
<evidence type="ECO:0000256" key="4">
    <source>
        <dbReference type="ARBA" id="ARBA00023002"/>
    </source>
</evidence>
<feature type="binding site" evidence="10">
    <location>
        <position position="155"/>
    </location>
    <ligand>
        <name>NAD(+)</name>
        <dbReference type="ChEBI" id="CHEBI:57540"/>
    </ligand>
</feature>
<dbReference type="Proteomes" id="UP000315534">
    <property type="component" value="Unassembled WGS sequence"/>
</dbReference>
<dbReference type="Gene3D" id="3.40.50.720">
    <property type="entry name" value="NAD(P)-binding Rossmann-like Domain"/>
    <property type="match status" value="2"/>
</dbReference>
<dbReference type="NCBIfam" id="TIGR03026">
    <property type="entry name" value="NDP-sugDHase"/>
    <property type="match status" value="1"/>
</dbReference>
<feature type="binding site" evidence="9">
    <location>
        <position position="204"/>
    </location>
    <ligand>
        <name>substrate</name>
    </ligand>
</feature>
<evidence type="ECO:0000256" key="1">
    <source>
        <dbReference type="ARBA" id="ARBA00004701"/>
    </source>
</evidence>
<dbReference type="GO" id="GO:0006065">
    <property type="term" value="P:UDP-glucuronate biosynthetic process"/>
    <property type="evidence" value="ECO:0007669"/>
    <property type="project" value="UniProtKB-UniPathway"/>
</dbReference>
<dbReference type="SUPFAM" id="SSF48179">
    <property type="entry name" value="6-phosphogluconate dehydrogenase C-terminal domain-like"/>
    <property type="match status" value="1"/>
</dbReference>
<dbReference type="InterPro" id="IPR014026">
    <property type="entry name" value="UDP-Glc/GDP-Man_DH_dimer"/>
</dbReference>
<evidence type="ECO:0000256" key="6">
    <source>
        <dbReference type="ARBA" id="ARBA00047473"/>
    </source>
</evidence>
<dbReference type="SUPFAM" id="SSF52413">
    <property type="entry name" value="UDP-glucose/GDP-mannose dehydrogenase C-terminal domain"/>
    <property type="match status" value="1"/>
</dbReference>
<dbReference type="PIRSF" id="PIRSF500134">
    <property type="entry name" value="UDPglc_DH_bac"/>
    <property type="match status" value="1"/>
</dbReference>